<feature type="binding site" evidence="2">
    <location>
        <position position="193"/>
    </location>
    <ligand>
        <name>S-adenosyl-L-methionine</name>
        <dbReference type="ChEBI" id="CHEBI:59789"/>
    </ligand>
</feature>
<feature type="binding site" evidence="2">
    <location>
        <begin position="107"/>
        <end position="108"/>
    </location>
    <ligand>
        <name>S-adenosyl-L-methionine</name>
        <dbReference type="ChEBI" id="CHEBI:59789"/>
    </ligand>
</feature>
<comment type="caution">
    <text evidence="5">The sequence shown here is derived from an EMBL/GenBank/DDBJ whole genome shotgun (WGS) entry which is preliminary data.</text>
</comment>
<dbReference type="InterPro" id="IPR016718">
    <property type="entry name" value="rRNA_m1G-MeTrfase_A_prd"/>
</dbReference>
<dbReference type="InterPro" id="IPR052939">
    <property type="entry name" value="23S_rRNA_MeTrnsfrase_RlmA"/>
</dbReference>
<accession>A0A1C0Z502</accession>
<dbReference type="PIRSF" id="PIRSF018249">
    <property type="entry name" value="MyrA_prd"/>
    <property type="match status" value="1"/>
</dbReference>
<proteinExistence type="predicted"/>
<keyword evidence="5" id="KW-0489">Methyltransferase</keyword>
<keyword evidence="1" id="KW-0479">Metal-binding</keyword>
<dbReference type="Proteomes" id="UP000093482">
    <property type="component" value="Unassembled WGS sequence"/>
</dbReference>
<dbReference type="Pfam" id="PF21302">
    <property type="entry name" value="Zn_ribbon_RlmA"/>
    <property type="match status" value="1"/>
</dbReference>
<sequence length="278" mass="31025">MNGVLSRRAEGIQLLRAHEEKLSCPHCAQQVTVSEEGRIACENNHSFDVAKQGYVNMLTHAVQSMYTKDLFTSRKTVLESGLYDDVQRTLASYIENGAVVLDTGCGEGTHLARICEKSGAFGIGIDLAKEGIIEAARHYKKEAWIVGDLAKSPFPAATFDAILNILSPANYDEFKRLLKPNGRVIKVVPAERYLTELRQQLFADSEKESYSNAQTVARFNEAFTHVEQQRVTTTMALTPELVPHLLNMTPMGWHRDETKDITLSHITIDVDVLIGTYK</sequence>
<evidence type="ECO:0000259" key="3">
    <source>
        <dbReference type="Pfam" id="PF13649"/>
    </source>
</evidence>
<dbReference type="PANTHER" id="PTHR43460:SF1">
    <property type="entry name" value="METHYLTRANSFERASE TYPE 11 DOMAIN-CONTAINING PROTEIN"/>
    <property type="match status" value="1"/>
</dbReference>
<gene>
    <name evidence="5" type="ORF">A6K76_03870</name>
</gene>
<feature type="domain" description="23S rRNA (guanine(745)-N(1))-methyltransferase N-terminal" evidence="4">
    <location>
        <begin position="23"/>
        <end position="58"/>
    </location>
</feature>
<keyword evidence="6" id="KW-1185">Reference proteome</keyword>
<keyword evidence="2" id="KW-0949">S-adenosyl-L-methionine</keyword>
<organism evidence="5 6">
    <name type="scientific">Caryophanon latum</name>
    <dbReference type="NCBI Taxonomy" id="33977"/>
    <lineage>
        <taxon>Bacteria</taxon>
        <taxon>Bacillati</taxon>
        <taxon>Bacillota</taxon>
        <taxon>Bacilli</taxon>
        <taxon>Bacillales</taxon>
        <taxon>Caryophanaceae</taxon>
        <taxon>Caryophanon</taxon>
    </lineage>
</organism>
<dbReference type="RefSeq" id="WP_066461203.1">
    <property type="nucleotide sequence ID" value="NZ_MATO01000002.1"/>
</dbReference>
<dbReference type="GO" id="GO:0008168">
    <property type="term" value="F:methyltransferase activity"/>
    <property type="evidence" value="ECO:0007669"/>
    <property type="project" value="UniProtKB-KW"/>
</dbReference>
<feature type="binding site" evidence="2">
    <location>
        <position position="83"/>
    </location>
    <ligand>
        <name>S-adenosyl-L-methionine</name>
        <dbReference type="ChEBI" id="CHEBI:59789"/>
    </ligand>
</feature>
<dbReference type="InterPro" id="IPR029063">
    <property type="entry name" value="SAM-dependent_MTases_sf"/>
</dbReference>
<dbReference type="InterPro" id="IPR041698">
    <property type="entry name" value="Methyltransf_25"/>
</dbReference>
<evidence type="ECO:0000256" key="1">
    <source>
        <dbReference type="PIRSR" id="PIRSR018249-1"/>
    </source>
</evidence>
<keyword evidence="5" id="KW-0808">Transferase</keyword>
<dbReference type="InterPro" id="IPR048647">
    <property type="entry name" value="RlmA_N"/>
</dbReference>
<dbReference type="Gene3D" id="3.40.50.150">
    <property type="entry name" value="Vaccinia Virus protein VP39"/>
    <property type="match status" value="1"/>
</dbReference>
<evidence type="ECO:0000259" key="4">
    <source>
        <dbReference type="Pfam" id="PF21302"/>
    </source>
</evidence>
<dbReference type="OrthoDB" id="5522265at2"/>
<evidence type="ECO:0000313" key="5">
    <source>
        <dbReference type="EMBL" id="OCS94461.1"/>
    </source>
</evidence>
<feature type="binding site" evidence="1">
    <location>
        <position position="27"/>
    </location>
    <ligand>
        <name>Zn(2+)</name>
        <dbReference type="ChEBI" id="CHEBI:29105"/>
    </ligand>
</feature>
<evidence type="ECO:0000256" key="2">
    <source>
        <dbReference type="PIRSR" id="PIRSR018249-2"/>
    </source>
</evidence>
<feature type="binding site" evidence="1">
    <location>
        <position position="24"/>
    </location>
    <ligand>
        <name>Zn(2+)</name>
        <dbReference type="ChEBI" id="CHEBI:29105"/>
    </ligand>
</feature>
<dbReference type="CDD" id="cd02440">
    <property type="entry name" value="AdoMet_MTases"/>
    <property type="match status" value="1"/>
</dbReference>
<reference evidence="5 6" key="1">
    <citation type="submission" date="2016-07" db="EMBL/GenBank/DDBJ databases">
        <title>Caryophanon latum genome sequencing.</title>
        <authorList>
            <person name="Verma A."/>
            <person name="Pal Y."/>
            <person name="Krishnamurthi S."/>
        </authorList>
    </citation>
    <scope>NUCLEOTIDE SEQUENCE [LARGE SCALE GENOMIC DNA]</scope>
    <source>
        <strain evidence="5 6">DSM 14151</strain>
    </source>
</reference>
<feature type="binding site" evidence="1">
    <location>
        <position position="41"/>
    </location>
    <ligand>
        <name>Zn(2+)</name>
        <dbReference type="ChEBI" id="CHEBI:29105"/>
    </ligand>
</feature>
<dbReference type="AlphaFoldDB" id="A0A1C0Z502"/>
<dbReference type="GO" id="GO:0032259">
    <property type="term" value="P:methylation"/>
    <property type="evidence" value="ECO:0007669"/>
    <property type="project" value="UniProtKB-KW"/>
</dbReference>
<dbReference type="GO" id="GO:0046872">
    <property type="term" value="F:metal ion binding"/>
    <property type="evidence" value="ECO:0007669"/>
    <property type="project" value="UniProtKB-KW"/>
</dbReference>
<dbReference type="EMBL" id="MATO01000002">
    <property type="protein sequence ID" value="OCS94461.1"/>
    <property type="molecule type" value="Genomic_DNA"/>
</dbReference>
<feature type="binding site" evidence="1">
    <location>
        <position position="45"/>
    </location>
    <ligand>
        <name>Zn(2+)</name>
        <dbReference type="ChEBI" id="CHEBI:29105"/>
    </ligand>
</feature>
<name>A0A1C0Z502_9BACL</name>
<dbReference type="PANTHER" id="PTHR43460">
    <property type="entry name" value="METHYLTRANSFERASE"/>
    <property type="match status" value="1"/>
</dbReference>
<dbReference type="SUPFAM" id="SSF53335">
    <property type="entry name" value="S-adenosyl-L-methionine-dependent methyltransferases"/>
    <property type="match status" value="1"/>
</dbReference>
<keyword evidence="1" id="KW-0862">Zinc</keyword>
<dbReference type="Pfam" id="PF13649">
    <property type="entry name" value="Methyltransf_25"/>
    <property type="match status" value="1"/>
</dbReference>
<feature type="domain" description="Methyltransferase" evidence="3">
    <location>
        <begin position="100"/>
        <end position="182"/>
    </location>
</feature>
<protein>
    <submittedName>
        <fullName evidence="5">SAM-dependent methyltransferase</fullName>
    </submittedName>
</protein>
<evidence type="ECO:0000313" key="6">
    <source>
        <dbReference type="Proteomes" id="UP000093482"/>
    </source>
</evidence>